<dbReference type="RefSeq" id="WP_142099254.1">
    <property type="nucleotide sequence ID" value="NZ_VIGH01000004.1"/>
</dbReference>
<dbReference type="AlphaFoldDB" id="A0A541BAG1"/>
<dbReference type="EMBL" id="VIGH01000004">
    <property type="protein sequence ID" value="TQF69316.1"/>
    <property type="molecule type" value="Genomic_DNA"/>
</dbReference>
<proteinExistence type="predicted"/>
<dbReference type="Proteomes" id="UP000316256">
    <property type="component" value="Unassembled WGS sequence"/>
</dbReference>
<gene>
    <name evidence="1" type="ORF">FK531_11300</name>
</gene>
<evidence type="ECO:0000313" key="2">
    <source>
        <dbReference type="Proteomes" id="UP000316256"/>
    </source>
</evidence>
<keyword evidence="2" id="KW-1185">Reference proteome</keyword>
<sequence length="77" mass="8451">MLPALVFLAVLTVPVASHLLVRRARGSGLFRLEQFRPASSLAGRLPEGHDATRAYRDLQAALSRHEVVPPVRPAPHH</sequence>
<organism evidence="1 2">
    <name type="scientific">Rhodococcus spelaei</name>
    <dbReference type="NCBI Taxonomy" id="2546320"/>
    <lineage>
        <taxon>Bacteria</taxon>
        <taxon>Bacillati</taxon>
        <taxon>Actinomycetota</taxon>
        <taxon>Actinomycetes</taxon>
        <taxon>Mycobacteriales</taxon>
        <taxon>Nocardiaceae</taxon>
        <taxon>Rhodococcus</taxon>
    </lineage>
</organism>
<comment type="caution">
    <text evidence="1">The sequence shown here is derived from an EMBL/GenBank/DDBJ whole genome shotgun (WGS) entry which is preliminary data.</text>
</comment>
<protein>
    <submittedName>
        <fullName evidence="1">Uncharacterized protein</fullName>
    </submittedName>
</protein>
<evidence type="ECO:0000313" key="1">
    <source>
        <dbReference type="EMBL" id="TQF69316.1"/>
    </source>
</evidence>
<dbReference type="OrthoDB" id="4480650at2"/>
<reference evidence="1 2" key="1">
    <citation type="submission" date="2019-06" db="EMBL/GenBank/DDBJ databases">
        <title>Rhodococcus spaelei sp. nov., isolated from a cave.</title>
        <authorList>
            <person name="Lee S.D."/>
        </authorList>
    </citation>
    <scope>NUCLEOTIDE SEQUENCE [LARGE SCALE GENOMIC DNA]</scope>
    <source>
        <strain evidence="1 2">C9-5</strain>
    </source>
</reference>
<name>A0A541BAG1_9NOCA</name>
<accession>A0A541BAG1</accession>